<sequence>MTHESDFTYLDRCVCNLAVTVWVLYRIFSSSAGISGFIPFRRLLNGDLKPIITLLLTFSLILVITSDALATLVKYQEGFINVNTIVISKPKTMWQPINLKLSKIADSLLNFSFAFLTSSLFLLHSFWHFMVKTLTRMSFMSSLEFRLYLVYSFLSLALYPTLQFWYLHDTAKATVIPQFAFCAEGCFIVISAAFNHVRLRTVLREISTASRSPSHVSQFLQTNLWLGLSLTLMWVSLLIVNVEFIGFVGNPSKFTSDLLLKLFNLGYPLTFMNMYSILLPAGQDYPQVGIESFDLGLKPMTVSFV</sequence>
<accession>A0ABR2WVA3</accession>
<feature type="transmembrane region" description="Helical" evidence="1">
    <location>
        <begin position="148"/>
        <end position="167"/>
    </location>
</feature>
<evidence type="ECO:0000313" key="2">
    <source>
        <dbReference type="EMBL" id="KAK9765377.1"/>
    </source>
</evidence>
<gene>
    <name evidence="2" type="ORF">K7432_006340</name>
</gene>
<organism evidence="2 3">
    <name type="scientific">Basidiobolus ranarum</name>
    <dbReference type="NCBI Taxonomy" id="34480"/>
    <lineage>
        <taxon>Eukaryota</taxon>
        <taxon>Fungi</taxon>
        <taxon>Fungi incertae sedis</taxon>
        <taxon>Zoopagomycota</taxon>
        <taxon>Entomophthoromycotina</taxon>
        <taxon>Basidiobolomycetes</taxon>
        <taxon>Basidiobolales</taxon>
        <taxon>Basidiobolaceae</taxon>
        <taxon>Basidiobolus</taxon>
    </lineage>
</organism>
<feature type="transmembrane region" description="Helical" evidence="1">
    <location>
        <begin position="258"/>
        <end position="278"/>
    </location>
</feature>
<keyword evidence="1" id="KW-0812">Transmembrane</keyword>
<keyword evidence="3" id="KW-1185">Reference proteome</keyword>
<dbReference type="Proteomes" id="UP001479436">
    <property type="component" value="Unassembled WGS sequence"/>
</dbReference>
<proteinExistence type="predicted"/>
<evidence type="ECO:0000256" key="1">
    <source>
        <dbReference type="SAM" id="Phobius"/>
    </source>
</evidence>
<feature type="transmembrane region" description="Helical" evidence="1">
    <location>
        <begin position="20"/>
        <end position="40"/>
    </location>
</feature>
<feature type="transmembrane region" description="Helical" evidence="1">
    <location>
        <begin position="224"/>
        <end position="246"/>
    </location>
</feature>
<evidence type="ECO:0000313" key="3">
    <source>
        <dbReference type="Proteomes" id="UP001479436"/>
    </source>
</evidence>
<feature type="transmembrane region" description="Helical" evidence="1">
    <location>
        <begin position="108"/>
        <end position="127"/>
    </location>
</feature>
<keyword evidence="1" id="KW-1133">Transmembrane helix</keyword>
<evidence type="ECO:0008006" key="4">
    <source>
        <dbReference type="Google" id="ProtNLM"/>
    </source>
</evidence>
<comment type="caution">
    <text evidence="2">The sequence shown here is derived from an EMBL/GenBank/DDBJ whole genome shotgun (WGS) entry which is preliminary data.</text>
</comment>
<feature type="transmembrane region" description="Helical" evidence="1">
    <location>
        <begin position="52"/>
        <end position="73"/>
    </location>
</feature>
<dbReference type="EMBL" id="JASJQH010000276">
    <property type="protein sequence ID" value="KAK9765377.1"/>
    <property type="molecule type" value="Genomic_DNA"/>
</dbReference>
<reference evidence="2 3" key="1">
    <citation type="submission" date="2023-04" db="EMBL/GenBank/DDBJ databases">
        <title>Genome of Basidiobolus ranarum AG-B5.</title>
        <authorList>
            <person name="Stajich J.E."/>
            <person name="Carter-House D."/>
            <person name="Gryganskyi A."/>
        </authorList>
    </citation>
    <scope>NUCLEOTIDE SEQUENCE [LARGE SCALE GENOMIC DNA]</scope>
    <source>
        <strain evidence="2 3">AG-B5</strain>
    </source>
</reference>
<protein>
    <recommendedName>
        <fullName evidence="4">Gustatory receptor</fullName>
    </recommendedName>
</protein>
<keyword evidence="1" id="KW-0472">Membrane</keyword>
<name>A0ABR2WVA3_9FUNG</name>